<gene>
    <name evidence="8" type="ORF">GXW71_13615</name>
</gene>
<keyword evidence="6 8" id="KW-0012">Acyltransferase</keyword>
<evidence type="ECO:0000313" key="8">
    <source>
        <dbReference type="EMBL" id="MBR0665397.1"/>
    </source>
</evidence>
<dbReference type="Proteomes" id="UP001196870">
    <property type="component" value="Unassembled WGS sequence"/>
</dbReference>
<dbReference type="GO" id="GO:0016746">
    <property type="term" value="F:acyltransferase activity"/>
    <property type="evidence" value="ECO:0007669"/>
    <property type="project" value="UniProtKB-KW"/>
</dbReference>
<keyword evidence="7" id="KW-1133">Transmembrane helix</keyword>
<keyword evidence="5 7" id="KW-0472">Membrane</keyword>
<evidence type="ECO:0000256" key="1">
    <source>
        <dbReference type="ARBA" id="ARBA00004533"/>
    </source>
</evidence>
<evidence type="ECO:0000256" key="7">
    <source>
        <dbReference type="SAM" id="Phobius"/>
    </source>
</evidence>
<feature type="transmembrane region" description="Helical" evidence="7">
    <location>
        <begin position="20"/>
        <end position="43"/>
    </location>
</feature>
<evidence type="ECO:0000256" key="5">
    <source>
        <dbReference type="ARBA" id="ARBA00023136"/>
    </source>
</evidence>
<keyword evidence="4" id="KW-0808">Transferase</keyword>
<evidence type="ECO:0000313" key="9">
    <source>
        <dbReference type="Proteomes" id="UP001196870"/>
    </source>
</evidence>
<dbReference type="PIRSF" id="PIRSF028561">
    <property type="entry name" value="Ac_Trasf"/>
    <property type="match status" value="1"/>
</dbReference>
<proteinExistence type="predicted"/>
<evidence type="ECO:0000256" key="3">
    <source>
        <dbReference type="ARBA" id="ARBA00022519"/>
    </source>
</evidence>
<protein>
    <submittedName>
        <fullName evidence="8">Lipid A biosynthesis acyltransferase</fullName>
    </submittedName>
</protein>
<accession>A0ABS5EYM9</accession>
<reference evidence="9" key="1">
    <citation type="journal article" date="2021" name="Syst. Appl. Microbiol.">
        <title>Roseomonas hellenica sp. nov., isolated from roots of wild-growing Alkanna tinctoria.</title>
        <authorList>
            <person name="Rat A."/>
            <person name="Naranjo H.D."/>
            <person name="Lebbe L."/>
            <person name="Cnockaert M."/>
            <person name="Krigas N."/>
            <person name="Grigoriadou K."/>
            <person name="Maloupa E."/>
            <person name="Willems A."/>
        </authorList>
    </citation>
    <scope>NUCLEOTIDE SEQUENCE [LARGE SCALE GENOMIC DNA]</scope>
    <source>
        <strain evidence="9">LMG 31523</strain>
    </source>
</reference>
<evidence type="ECO:0000256" key="4">
    <source>
        <dbReference type="ARBA" id="ARBA00022679"/>
    </source>
</evidence>
<keyword evidence="3" id="KW-0997">Cell inner membrane</keyword>
<organism evidence="8 9">
    <name type="scientific">Plastoroseomonas hellenica</name>
    <dbReference type="NCBI Taxonomy" id="2687306"/>
    <lineage>
        <taxon>Bacteria</taxon>
        <taxon>Pseudomonadati</taxon>
        <taxon>Pseudomonadota</taxon>
        <taxon>Alphaproteobacteria</taxon>
        <taxon>Acetobacterales</taxon>
        <taxon>Acetobacteraceae</taxon>
        <taxon>Plastoroseomonas</taxon>
    </lineage>
</organism>
<name>A0ABS5EYM9_9PROT</name>
<dbReference type="PANTHER" id="PTHR30606">
    <property type="entry name" value="LIPID A BIOSYNTHESIS LAUROYL ACYLTRANSFERASE"/>
    <property type="match status" value="1"/>
</dbReference>
<evidence type="ECO:0000256" key="2">
    <source>
        <dbReference type="ARBA" id="ARBA00022475"/>
    </source>
</evidence>
<keyword evidence="7" id="KW-0812">Transmembrane</keyword>
<comment type="caution">
    <text evidence="8">The sequence shown here is derived from an EMBL/GenBank/DDBJ whole genome shotgun (WGS) entry which is preliminary data.</text>
</comment>
<sequence length="300" mass="33099">MTWTTQRQRGSAGPLRLMAAVALGLGWRAAHVLLHPVTLVYLLSSPSRMRRASRRYLARALGRPAHWGDLWRLYFSFAATLLDRAFLLTGRTDRYQFTIEGLEAMHAHAAAGRGCVLLGAHIGSFDALRSIGGADASVEIRVLMHRHMADAAHALFNALDPSRAASIITLGDPAAMIEASECLERGGVIGILGDRAPRGERMIAVPFLGRDAPFPGGPLQLAAILGAPVLLCFGLWLGPRRYALRFEPFAERVTLDRANRDAALTAWLTRYAARLAELCRAHPYNWFNFYDFWQEEEAGP</sequence>
<comment type="subcellular location">
    <subcellularLocation>
        <location evidence="1">Cell inner membrane</location>
    </subcellularLocation>
</comment>
<keyword evidence="2" id="KW-1003">Cell membrane</keyword>
<dbReference type="InterPro" id="IPR014548">
    <property type="entry name" value="Ac_Trasf"/>
</dbReference>
<feature type="transmembrane region" description="Helical" evidence="7">
    <location>
        <begin position="219"/>
        <end position="238"/>
    </location>
</feature>
<keyword evidence="9" id="KW-1185">Reference proteome</keyword>
<dbReference type="CDD" id="cd07984">
    <property type="entry name" value="LPLAT_LABLAT-like"/>
    <property type="match status" value="1"/>
</dbReference>
<dbReference type="InterPro" id="IPR004960">
    <property type="entry name" value="LipA_acyltrans"/>
</dbReference>
<dbReference type="Pfam" id="PF03279">
    <property type="entry name" value="Lip_A_acyltrans"/>
    <property type="match status" value="1"/>
</dbReference>
<dbReference type="EMBL" id="JAAGBB010000014">
    <property type="protein sequence ID" value="MBR0665397.1"/>
    <property type="molecule type" value="Genomic_DNA"/>
</dbReference>
<dbReference type="RefSeq" id="WP_211853063.1">
    <property type="nucleotide sequence ID" value="NZ_JAAGBB010000014.1"/>
</dbReference>
<evidence type="ECO:0000256" key="6">
    <source>
        <dbReference type="ARBA" id="ARBA00023315"/>
    </source>
</evidence>
<dbReference type="PANTHER" id="PTHR30606:SF9">
    <property type="entry name" value="LIPID A BIOSYNTHESIS LAUROYLTRANSFERASE"/>
    <property type="match status" value="1"/>
</dbReference>